<dbReference type="Gene3D" id="3.30.930.30">
    <property type="match status" value="1"/>
</dbReference>
<organism evidence="4 5">
    <name type="scientific">Gordonia defluvii</name>
    <dbReference type="NCBI Taxonomy" id="283718"/>
    <lineage>
        <taxon>Bacteria</taxon>
        <taxon>Bacillati</taxon>
        <taxon>Actinomycetota</taxon>
        <taxon>Actinomycetes</taxon>
        <taxon>Mycobacteriales</taxon>
        <taxon>Gordoniaceae</taxon>
        <taxon>Gordonia</taxon>
    </lineage>
</organism>
<feature type="compositionally biased region" description="Basic residues" evidence="3">
    <location>
        <begin position="645"/>
        <end position="656"/>
    </location>
</feature>
<evidence type="ECO:0000313" key="4">
    <source>
        <dbReference type="EMBL" id="GAA3042926.1"/>
    </source>
</evidence>
<evidence type="ECO:0008006" key="6">
    <source>
        <dbReference type="Google" id="ProtNLM"/>
    </source>
</evidence>
<accession>A0ABP6LKW6</accession>
<keyword evidence="2" id="KW-0175">Coiled coil</keyword>
<feature type="compositionally biased region" description="Basic and acidic residues" evidence="3">
    <location>
        <begin position="573"/>
        <end position="586"/>
    </location>
</feature>
<evidence type="ECO:0000256" key="2">
    <source>
        <dbReference type="SAM" id="Coils"/>
    </source>
</evidence>
<sequence length="656" mass="72997">MSAKALSRERAQRQSAAKAVGRWSTSARWEGCTKATASPRIRHILRDVEEQQGLYRAHSNELIDPSLTDTNLSFRLIEEGGVIRKERITDVESVFAHMEESLERVQRYRTVPEFRMVAEKDADGNKIPEVDEVGEPVLDKKGKPVFKRRKEPMRNAGARVPIAMRKDTIVAVEELFQLDPEWTGPIKGMTPDRRAEIQRLYDVWYEDLVDQYGAQNILCVSEHWDETSPHVSAFAMPLVDRDDFTAELNFKLAVTGKKNPTRTEARDAYVAKHDRLRTALREAGYEATFERITPRDAQGFAEKGAPLANFKRAADRATKEQREALDAREQDLAAQSAEFGGLVTAKAAELDSRAGQLTQLQEGLLDKIRALSAQAAELEARETVLAESERQVEAERQRGYADGLAQGAAAWEAENGESYRAQVRGDVEAQAESIITDAEETAKQIVSDAEETAKGREAESMAAMTKIVVHAEAVESIADGRHDSAADAVGQSRAKYEMAPLRSHDEALEKIRNAPARIEYARGKLVERAEAVAADKATAEEKWAEINAYDPKAAEEHAPAELIRNVNSLNSDGTRRSGPDDPKESLTTKLHAMGVANHKKDRTGVSEKQFMTETSAERRVRIDAYQERVLGQSDQQQAEHAAQTKSRRRPRYGGGS</sequence>
<dbReference type="RefSeq" id="WP_344716777.1">
    <property type="nucleotide sequence ID" value="NZ_BAAAVS010000046.1"/>
</dbReference>
<dbReference type="Pfam" id="PF01076">
    <property type="entry name" value="Mob_Pre"/>
    <property type="match status" value="1"/>
</dbReference>
<evidence type="ECO:0000313" key="5">
    <source>
        <dbReference type="Proteomes" id="UP001501035"/>
    </source>
</evidence>
<evidence type="ECO:0000256" key="3">
    <source>
        <dbReference type="SAM" id="MobiDB-lite"/>
    </source>
</evidence>
<protein>
    <recommendedName>
        <fullName evidence="6">Plasmid recombination enzyme</fullName>
    </recommendedName>
</protein>
<feature type="coiled-coil region" evidence="2">
    <location>
        <begin position="361"/>
        <end position="398"/>
    </location>
</feature>
<dbReference type="CDD" id="cd17242">
    <property type="entry name" value="MobM_relaxase"/>
    <property type="match status" value="1"/>
</dbReference>
<feature type="compositionally biased region" description="Basic and acidic residues" evidence="3">
    <location>
        <begin position="615"/>
        <end position="626"/>
    </location>
</feature>
<comment type="similarity">
    <text evidence="1">Belongs to the plasmid mobilization pre family.</text>
</comment>
<dbReference type="Proteomes" id="UP001501035">
    <property type="component" value="Unassembled WGS sequence"/>
</dbReference>
<evidence type="ECO:0000256" key="1">
    <source>
        <dbReference type="ARBA" id="ARBA00010657"/>
    </source>
</evidence>
<dbReference type="EMBL" id="BAAAVS010000046">
    <property type="protein sequence ID" value="GAA3042926.1"/>
    <property type="molecule type" value="Genomic_DNA"/>
</dbReference>
<dbReference type="InterPro" id="IPR001668">
    <property type="entry name" value="Mob_Pre"/>
</dbReference>
<feature type="region of interest" description="Disordered" evidence="3">
    <location>
        <begin position="564"/>
        <end position="656"/>
    </location>
</feature>
<reference evidence="5" key="1">
    <citation type="journal article" date="2019" name="Int. J. Syst. Evol. Microbiol.">
        <title>The Global Catalogue of Microorganisms (GCM) 10K type strain sequencing project: providing services to taxonomists for standard genome sequencing and annotation.</title>
        <authorList>
            <consortium name="The Broad Institute Genomics Platform"/>
            <consortium name="The Broad Institute Genome Sequencing Center for Infectious Disease"/>
            <person name="Wu L."/>
            <person name="Ma J."/>
        </authorList>
    </citation>
    <scope>NUCLEOTIDE SEQUENCE [LARGE SCALE GENOMIC DNA]</scope>
    <source>
        <strain evidence="5">JCM 14234</strain>
    </source>
</reference>
<gene>
    <name evidence="4" type="ORF">GCM10010528_23180</name>
</gene>
<keyword evidence="5" id="KW-1185">Reference proteome</keyword>
<proteinExistence type="inferred from homology"/>
<comment type="caution">
    <text evidence="4">The sequence shown here is derived from an EMBL/GenBank/DDBJ whole genome shotgun (WGS) entry which is preliminary data.</text>
</comment>
<name>A0ABP6LKW6_9ACTN</name>